<dbReference type="Gene3D" id="1.20.120.850">
    <property type="entry name" value="SWI2/SNF2 ATPases, N-terminal domain"/>
    <property type="match status" value="1"/>
</dbReference>
<reference evidence="8 9" key="1">
    <citation type="submission" date="2014-04" db="EMBL/GenBank/DDBJ databases">
        <authorList>
            <consortium name="DOE Joint Genome Institute"/>
            <person name="Kuo A."/>
            <person name="Girlanda M."/>
            <person name="Perotto S."/>
            <person name="Kohler A."/>
            <person name="Nagy L.G."/>
            <person name="Floudas D."/>
            <person name="Copeland A."/>
            <person name="Barry K.W."/>
            <person name="Cichocki N."/>
            <person name="Veneault-Fourrey C."/>
            <person name="LaButti K."/>
            <person name="Lindquist E.A."/>
            <person name="Lipzen A."/>
            <person name="Lundell T."/>
            <person name="Morin E."/>
            <person name="Murat C."/>
            <person name="Sun H."/>
            <person name="Tunlid A."/>
            <person name="Henrissat B."/>
            <person name="Grigoriev I.V."/>
            <person name="Hibbett D.S."/>
            <person name="Martin F."/>
            <person name="Nordberg H.P."/>
            <person name="Cantor M.N."/>
            <person name="Hua S.X."/>
        </authorList>
    </citation>
    <scope>NUCLEOTIDE SEQUENCE [LARGE SCALE GENOMIC DNA]</scope>
    <source>
        <strain evidence="8 9">MUT 4182</strain>
    </source>
</reference>
<dbReference type="Gene3D" id="3.40.50.300">
    <property type="entry name" value="P-loop containing nucleotide triphosphate hydrolases"/>
    <property type="match status" value="1"/>
</dbReference>
<evidence type="ECO:0000256" key="1">
    <source>
        <dbReference type="ARBA" id="ARBA00004123"/>
    </source>
</evidence>
<evidence type="ECO:0000256" key="4">
    <source>
        <dbReference type="ARBA" id="ARBA00022840"/>
    </source>
</evidence>
<feature type="compositionally biased region" description="Low complexity" evidence="6">
    <location>
        <begin position="208"/>
        <end position="225"/>
    </location>
</feature>
<feature type="region of interest" description="Disordered" evidence="6">
    <location>
        <begin position="30"/>
        <end position="86"/>
    </location>
</feature>
<organism evidence="8 9">
    <name type="scientific">Tulasnella calospora MUT 4182</name>
    <dbReference type="NCBI Taxonomy" id="1051891"/>
    <lineage>
        <taxon>Eukaryota</taxon>
        <taxon>Fungi</taxon>
        <taxon>Dikarya</taxon>
        <taxon>Basidiomycota</taxon>
        <taxon>Agaricomycotina</taxon>
        <taxon>Agaricomycetes</taxon>
        <taxon>Cantharellales</taxon>
        <taxon>Tulasnellaceae</taxon>
        <taxon>Tulasnella</taxon>
    </lineage>
</organism>
<feature type="domain" description="Helicase ATP-binding" evidence="7">
    <location>
        <begin position="317"/>
        <end position="509"/>
    </location>
</feature>
<keyword evidence="3" id="KW-0378">Hydrolase</keyword>
<evidence type="ECO:0000256" key="2">
    <source>
        <dbReference type="ARBA" id="ARBA00022741"/>
    </source>
</evidence>
<dbReference type="Pfam" id="PF00176">
    <property type="entry name" value="SNF2-rel_dom"/>
    <property type="match status" value="1"/>
</dbReference>
<feature type="compositionally biased region" description="Basic residues" evidence="6">
    <location>
        <begin position="49"/>
        <end position="62"/>
    </location>
</feature>
<dbReference type="InterPro" id="IPR038718">
    <property type="entry name" value="SNF2-like_sf"/>
</dbReference>
<feature type="compositionally biased region" description="Basic and acidic residues" evidence="6">
    <location>
        <begin position="63"/>
        <end position="79"/>
    </location>
</feature>
<dbReference type="SUPFAM" id="SSF52540">
    <property type="entry name" value="P-loop containing nucleoside triphosphate hydrolases"/>
    <property type="match status" value="1"/>
</dbReference>
<dbReference type="EMBL" id="KN823210">
    <property type="protein sequence ID" value="KIO19649.1"/>
    <property type="molecule type" value="Genomic_DNA"/>
</dbReference>
<feature type="compositionally biased region" description="Low complexity" evidence="6">
    <location>
        <begin position="30"/>
        <end position="43"/>
    </location>
</feature>
<dbReference type="PANTHER" id="PTHR45629">
    <property type="entry name" value="SNF2/RAD54 FAMILY MEMBER"/>
    <property type="match status" value="1"/>
</dbReference>
<keyword evidence="4" id="KW-0067">ATP-binding</keyword>
<evidence type="ECO:0000313" key="9">
    <source>
        <dbReference type="Proteomes" id="UP000054248"/>
    </source>
</evidence>
<dbReference type="PROSITE" id="PS51192">
    <property type="entry name" value="HELICASE_ATP_BIND_1"/>
    <property type="match status" value="1"/>
</dbReference>
<dbReference type="HOGENOM" id="CLU_454314_0_0_1"/>
<sequence>MAPPTRKETKTLKIGGGKTLEVELLGYAQGLGSDDSMKGSSSSGDDRQRSRRRSDKGRKKPSRKEVLGRVKAIQRESSTRRLNPIRQLLGLDFDIPAFYPKKDKRSLAAKPVEESEETESSDHYSDSDDEIRLKLRVSPRSKAKRPTQSAIVRPPMQTSSPQQTDNASSSRPLAHSLTRKRPLDYVATETESEPEVPVRDLLQKRTRIASPASTESEPEISPSITLNPKSTLRAPVLQAAETESEASDPDTSRGIFKPIDPLTDPRRPRPAFKPNADQQLKGPLILGLDDEGRELSVPRCVAMYLRPYQEEGVRFFWERYKEGRGGILGDDMGLGKTIQVISFLSAIFRKSGNILDSRRRYEWVNQFLDEHSRDSLPRANSMWPTCLIIAPKTVVGNWERELATWSYFEVGAFTGNSAQRLDVLNSFKMGRYDIMLTSHETARDNVDLLESLPLSCIFVDEAHKIKNSLSQTAQAYNLFKCEVRFGLTGTMIQNSYREMWPLLNWSNPTRVGTEKDWNRFIVRPMQEGQSKDASGKEVAEYRELARRVVENLLPQFFLRRTKDIIKDQLPQKVDKVVFCPLTKTQIEVYERLVMAPLLSWT</sequence>
<dbReference type="InterPro" id="IPR027417">
    <property type="entry name" value="P-loop_NTPase"/>
</dbReference>
<feature type="compositionally biased region" description="Basic residues" evidence="6">
    <location>
        <begin position="134"/>
        <end position="145"/>
    </location>
</feature>
<dbReference type="InterPro" id="IPR000330">
    <property type="entry name" value="SNF2_N"/>
</dbReference>
<keyword evidence="5" id="KW-0539">Nucleus</keyword>
<evidence type="ECO:0000259" key="7">
    <source>
        <dbReference type="PROSITE" id="PS51192"/>
    </source>
</evidence>
<evidence type="ECO:0000256" key="3">
    <source>
        <dbReference type="ARBA" id="ARBA00022801"/>
    </source>
</evidence>
<dbReference type="GO" id="GO:0016787">
    <property type="term" value="F:hydrolase activity"/>
    <property type="evidence" value="ECO:0007669"/>
    <property type="project" value="UniProtKB-KW"/>
</dbReference>
<accession>A0A0C3Q7S1</accession>
<evidence type="ECO:0000256" key="5">
    <source>
        <dbReference type="ARBA" id="ARBA00023242"/>
    </source>
</evidence>
<dbReference type="OrthoDB" id="413460at2759"/>
<gene>
    <name evidence="8" type="ORF">M407DRAFT_30686</name>
</gene>
<comment type="subcellular location">
    <subcellularLocation>
        <location evidence="1">Nucleus</location>
    </subcellularLocation>
</comment>
<dbReference type="Proteomes" id="UP000054248">
    <property type="component" value="Unassembled WGS sequence"/>
</dbReference>
<evidence type="ECO:0000313" key="8">
    <source>
        <dbReference type="EMBL" id="KIO19649.1"/>
    </source>
</evidence>
<keyword evidence="9" id="KW-1185">Reference proteome</keyword>
<dbReference type="SMART" id="SM00487">
    <property type="entry name" value="DEXDc"/>
    <property type="match status" value="1"/>
</dbReference>
<feature type="region of interest" description="Disordered" evidence="6">
    <location>
        <begin position="100"/>
        <end position="280"/>
    </location>
</feature>
<dbReference type="PANTHER" id="PTHR45629:SF7">
    <property type="entry name" value="DNA EXCISION REPAIR PROTEIN ERCC-6-RELATED"/>
    <property type="match status" value="1"/>
</dbReference>
<dbReference type="InterPro" id="IPR050496">
    <property type="entry name" value="SNF2_RAD54_helicase_repair"/>
</dbReference>
<dbReference type="GO" id="GO:0005634">
    <property type="term" value="C:nucleus"/>
    <property type="evidence" value="ECO:0007669"/>
    <property type="project" value="UniProtKB-SubCell"/>
</dbReference>
<dbReference type="GO" id="GO:0005524">
    <property type="term" value="F:ATP binding"/>
    <property type="evidence" value="ECO:0007669"/>
    <property type="project" value="InterPro"/>
</dbReference>
<dbReference type="Gene3D" id="3.40.50.10810">
    <property type="entry name" value="Tandem AAA-ATPase domain"/>
    <property type="match status" value="1"/>
</dbReference>
<reference evidence="9" key="2">
    <citation type="submission" date="2015-01" db="EMBL/GenBank/DDBJ databases">
        <title>Evolutionary Origins and Diversification of the Mycorrhizal Mutualists.</title>
        <authorList>
            <consortium name="DOE Joint Genome Institute"/>
            <consortium name="Mycorrhizal Genomics Consortium"/>
            <person name="Kohler A."/>
            <person name="Kuo A."/>
            <person name="Nagy L.G."/>
            <person name="Floudas D."/>
            <person name="Copeland A."/>
            <person name="Barry K.W."/>
            <person name="Cichocki N."/>
            <person name="Veneault-Fourrey C."/>
            <person name="LaButti K."/>
            <person name="Lindquist E.A."/>
            <person name="Lipzen A."/>
            <person name="Lundell T."/>
            <person name="Morin E."/>
            <person name="Murat C."/>
            <person name="Riley R."/>
            <person name="Ohm R."/>
            <person name="Sun H."/>
            <person name="Tunlid A."/>
            <person name="Henrissat B."/>
            <person name="Grigoriev I.V."/>
            <person name="Hibbett D.S."/>
            <person name="Martin F."/>
        </authorList>
    </citation>
    <scope>NUCLEOTIDE SEQUENCE [LARGE SCALE GENOMIC DNA]</scope>
    <source>
        <strain evidence="9">MUT 4182</strain>
    </source>
</reference>
<feature type="compositionally biased region" description="Basic and acidic residues" evidence="6">
    <location>
        <begin position="120"/>
        <end position="133"/>
    </location>
</feature>
<name>A0A0C3Q7S1_9AGAM</name>
<dbReference type="AlphaFoldDB" id="A0A0C3Q7S1"/>
<dbReference type="STRING" id="1051891.A0A0C3Q7S1"/>
<protein>
    <recommendedName>
        <fullName evidence="7">Helicase ATP-binding domain-containing protein</fullName>
    </recommendedName>
</protein>
<evidence type="ECO:0000256" key="6">
    <source>
        <dbReference type="SAM" id="MobiDB-lite"/>
    </source>
</evidence>
<dbReference type="InterPro" id="IPR014001">
    <property type="entry name" value="Helicase_ATP-bd"/>
</dbReference>
<dbReference type="FunFam" id="3.40.50.10810:FF:000019">
    <property type="entry name" value="DNA excision repair protein ERCC-6-like 2 isoform X1"/>
    <property type="match status" value="1"/>
</dbReference>
<feature type="compositionally biased region" description="Polar residues" evidence="6">
    <location>
        <begin position="146"/>
        <end position="171"/>
    </location>
</feature>
<proteinExistence type="predicted"/>
<keyword evidence="2" id="KW-0547">Nucleotide-binding</keyword>